<dbReference type="Pfam" id="PF09103">
    <property type="entry name" value="BRCA-2_OB1"/>
    <property type="match status" value="1"/>
</dbReference>
<dbReference type="OrthoDB" id="21095at2759"/>
<keyword evidence="6" id="KW-1185">Reference proteome</keyword>
<dbReference type="GO" id="GO:0006355">
    <property type="term" value="P:regulation of DNA-templated transcription"/>
    <property type="evidence" value="ECO:0007669"/>
    <property type="project" value="TreeGrafter"/>
</dbReference>
<reference evidence="5" key="2">
    <citation type="submission" date="2013-07" db="EMBL/GenBank/DDBJ databases">
        <authorList>
            <consortium name="The Broad Institute Genome Sequencing Platform"/>
            <person name="Cuomo C."/>
            <person name="Litvintseva A."/>
            <person name="Chen Y."/>
            <person name="Heitman J."/>
            <person name="Sun S."/>
            <person name="Springer D."/>
            <person name="Dromer F."/>
            <person name="Young S.K."/>
            <person name="Zeng Q."/>
            <person name="Gargeya S."/>
            <person name="Fitzgerald M."/>
            <person name="Abouelleil A."/>
            <person name="Alvarado L."/>
            <person name="Berlin A.M."/>
            <person name="Chapman S.B."/>
            <person name="Dewar J."/>
            <person name="Goldberg J."/>
            <person name="Griggs A."/>
            <person name="Gujja S."/>
            <person name="Hansen M."/>
            <person name="Howarth C."/>
            <person name="Imamovic A."/>
            <person name="Larimer J."/>
            <person name="McCowan C."/>
            <person name="Murphy C."/>
            <person name="Pearson M."/>
            <person name="Priest M."/>
            <person name="Roberts A."/>
            <person name="Saif S."/>
            <person name="Shea T."/>
            <person name="Sykes S."/>
            <person name="Wortman J."/>
            <person name="Nusbaum C."/>
            <person name="Birren B."/>
        </authorList>
    </citation>
    <scope>NUCLEOTIDE SEQUENCE</scope>
    <source>
        <strain evidence="5">CBS 10737</strain>
    </source>
</reference>
<evidence type="ECO:0000313" key="4">
    <source>
        <dbReference type="EMBL" id="OCF48151.1"/>
    </source>
</evidence>
<dbReference type="RefSeq" id="XP_019009370.1">
    <property type="nucleotide sequence ID" value="XM_019157730.1"/>
</dbReference>
<feature type="region of interest" description="Disordered" evidence="1">
    <location>
        <begin position="104"/>
        <end position="153"/>
    </location>
</feature>
<dbReference type="Pfam" id="PF09169">
    <property type="entry name" value="BRCA-2_helical"/>
    <property type="match status" value="1"/>
</dbReference>
<dbReference type="SUPFAM" id="SSF50249">
    <property type="entry name" value="Nucleic acid-binding proteins"/>
    <property type="match status" value="2"/>
</dbReference>
<evidence type="ECO:0000313" key="5">
    <source>
        <dbReference type="EMBL" id="WWC73712.1"/>
    </source>
</evidence>
<dbReference type="EMBL" id="KI894014">
    <property type="protein sequence ID" value="OCF48151.1"/>
    <property type="molecule type" value="Genomic_DNA"/>
</dbReference>
<dbReference type="Gene3D" id="2.40.50.140">
    <property type="entry name" value="Nucleic acid-binding proteins"/>
    <property type="match status" value="3"/>
</dbReference>
<evidence type="ECO:0008006" key="7">
    <source>
        <dbReference type="Google" id="ProtNLM"/>
    </source>
</evidence>
<dbReference type="InterPro" id="IPR015187">
    <property type="entry name" value="BRCA2_OB_1"/>
</dbReference>
<feature type="domain" description="Breast cancer type 2 susceptibility protein helical" evidence="3">
    <location>
        <begin position="587"/>
        <end position="633"/>
    </location>
</feature>
<reference evidence="5" key="4">
    <citation type="submission" date="2024-02" db="EMBL/GenBank/DDBJ databases">
        <title>Comparative genomics of Cryptococcus and Kwoniella reveals pathogenesis evolution and contrasting modes of karyotype evolution via chromosome fusion or intercentromeric recombination.</title>
        <authorList>
            <person name="Coelho M.A."/>
            <person name="David-Palma M."/>
            <person name="Shea T."/>
            <person name="Bowers K."/>
            <person name="McGinley-Smith S."/>
            <person name="Mohammad A.W."/>
            <person name="Gnirke A."/>
            <person name="Yurkov A.M."/>
            <person name="Nowrousian M."/>
            <person name="Sun S."/>
            <person name="Cuomo C.A."/>
            <person name="Heitman J."/>
        </authorList>
    </citation>
    <scope>NUCLEOTIDE SEQUENCE</scope>
    <source>
        <strain evidence="5">CBS 10737</strain>
    </source>
</reference>
<dbReference type="EMBL" id="CP144529">
    <property type="protein sequence ID" value="WWC73712.1"/>
    <property type="molecule type" value="Genomic_DNA"/>
</dbReference>
<organism evidence="4">
    <name type="scientific">Kwoniella pini CBS 10737</name>
    <dbReference type="NCBI Taxonomy" id="1296096"/>
    <lineage>
        <taxon>Eukaryota</taxon>
        <taxon>Fungi</taxon>
        <taxon>Dikarya</taxon>
        <taxon>Basidiomycota</taxon>
        <taxon>Agaricomycotina</taxon>
        <taxon>Tremellomycetes</taxon>
        <taxon>Tremellales</taxon>
        <taxon>Cryptococcaceae</taxon>
        <taxon>Kwoniella</taxon>
    </lineage>
</organism>
<dbReference type="InterPro" id="IPR015525">
    <property type="entry name" value="BRCA2"/>
</dbReference>
<evidence type="ECO:0000256" key="1">
    <source>
        <dbReference type="SAM" id="MobiDB-lite"/>
    </source>
</evidence>
<dbReference type="STRING" id="1296096.A0A1B9HY23"/>
<dbReference type="PANTHER" id="PTHR11289:SF0">
    <property type="entry name" value="BREAST CANCER TYPE 2 SUSCEPTIBILITY PROTEIN"/>
    <property type="match status" value="1"/>
</dbReference>
<feature type="region of interest" description="Disordered" evidence="1">
    <location>
        <begin position="261"/>
        <end position="292"/>
    </location>
</feature>
<dbReference type="Proteomes" id="UP000094020">
    <property type="component" value="Chromosome 11"/>
</dbReference>
<dbReference type="GO" id="GO:0000724">
    <property type="term" value="P:double-strand break repair via homologous recombination"/>
    <property type="evidence" value="ECO:0007669"/>
    <property type="project" value="InterPro"/>
</dbReference>
<gene>
    <name evidence="4" type="ORF">I206_06019</name>
    <name evidence="5" type="ORF">I206_107684</name>
</gene>
<dbReference type="InterPro" id="IPR036315">
    <property type="entry name" value="BRCA2_hlx_sf"/>
</dbReference>
<feature type="region of interest" description="Disordered" evidence="1">
    <location>
        <begin position="392"/>
        <end position="487"/>
    </location>
</feature>
<reference evidence="4" key="3">
    <citation type="submission" date="2016-07" db="EMBL/GenBank/DDBJ databases">
        <title>Evolution of pathogenesis and genome organization in the Tremellales.</title>
        <authorList>
            <person name="Cuomo C."/>
            <person name="Litvintseva A."/>
            <person name="Heitman J."/>
            <person name="Chen Y."/>
            <person name="Sun S."/>
            <person name="Springer D."/>
            <person name="Dromer F."/>
            <person name="Young S."/>
            <person name="Zeng Q."/>
            <person name="Chapman S."/>
            <person name="Gujja S."/>
            <person name="Saif S."/>
            <person name="Birren B."/>
        </authorList>
    </citation>
    <scope>NUCLEOTIDE SEQUENCE</scope>
    <source>
        <strain evidence="4">CBS 10737</strain>
    </source>
</reference>
<dbReference type="GeneID" id="30174388"/>
<dbReference type="PANTHER" id="PTHR11289">
    <property type="entry name" value="BREAST CANCER TYPE 2 SUSCEPTIBILITY PROTEIN BRCA2"/>
    <property type="match status" value="1"/>
</dbReference>
<feature type="compositionally biased region" description="Polar residues" evidence="1">
    <location>
        <begin position="320"/>
        <end position="348"/>
    </location>
</feature>
<feature type="region of interest" description="Disordered" evidence="1">
    <location>
        <begin position="1"/>
        <end position="37"/>
    </location>
</feature>
<accession>A0A1B9HY23</accession>
<sequence length="996" mass="110057">MPLIEEEDFDFPLAGPSSLLQAPPSSATRPFSPIPDANLPTDFGDLLDGLAADDLDDFGDIDAEDIRNDKSFEEAHPNPAEFDDSLVGETPNLVQIPTMVGFATGRGTKLKPPSKESIARASKLWAGEEEEEGKPDQVQPTKKPRLSDPSEDDFDLNIEEEEMIDFPMDFVGFKTGRNKIVAPPKAESLQRASKLFNEIDQALAIEEAQPSSSIPTSSFQKAILQTPTNIHKSEFPPTGGEGLFAAASLQGTQRTARPLDDVDEHNDIQPSSSFPNAPELPRGSGFALASGSAAPRLSHGSVKQALNILNVKEDAYHSRPSLQSESAFRTASSRPTTTYHDSSTSGSRDCTGETENEKPISGFKSASGKQVAAINATSRAAVANLFNDLDTNMVTPSRPRPQEAAHSAARNNASRTTSFMRPRSTQGSNPPSTPLRTPTSNPASLARRPIQIKTPSGPIRRIGLGSTPGQRQAKKGFNTPFKTGGGTSYFPPIPVQDPGASMQREVSHYQPIFDLESIPDRRNYKAAFLHPQYCSKDELKEMGIPDDIFAINLETSPRYSFLGDNAISLGPEAALDALHADGGEFAKASWVVNHWSQILWKLAGQVQAKPTLFSEKWDWDEVIRQLKYRYEREYGCAERSVIKRIQEHDSPAALPMVLVISAVHHTEAEDKKSMDYLLELTDGWYRIKAHIDECLSQAVLKGRIAVGRKIAVSGAKLESSNDGTDVLEALNNSRLIISGNSTSFARWTAKLGKQPRPFIASLSSLSADGGIISLMDVILEKVFPIAYMGKGESPWGEEEEQIRQDAWINRYEGEKTRLADKTRKELERMEDLASLLAQSAEESESVNPDPPDSLENDYERLLESRDALGCLRSMNTHQIVHLAGYANIRISQEMQEKQFEMESELASICPRREARDFRMIRFVDAQTGNRDPFRVGMLNVWDVKAMGEGVLEEGKRYLVSNLFPGKTGDWSTNRNRSDKAEVYLHTRRDTRWQPVE</sequence>
<proteinExistence type="predicted"/>
<dbReference type="InterPro" id="IPR012340">
    <property type="entry name" value="NA-bd_OB-fold"/>
</dbReference>
<feature type="compositionally biased region" description="Polar residues" evidence="1">
    <location>
        <begin position="416"/>
        <end position="443"/>
    </location>
</feature>
<feature type="compositionally biased region" description="Acidic residues" evidence="1">
    <location>
        <begin position="1"/>
        <end position="10"/>
    </location>
</feature>
<dbReference type="InterPro" id="IPR015252">
    <property type="entry name" value="BRCA2_hlx"/>
</dbReference>
<dbReference type="KEGG" id="kpin:30174388"/>
<feature type="region of interest" description="Disordered" evidence="1">
    <location>
        <begin position="317"/>
        <end position="367"/>
    </location>
</feature>
<name>A0A1B9HY23_9TREE</name>
<feature type="domain" description="BRCA2 OB1" evidence="2">
    <location>
        <begin position="640"/>
        <end position="754"/>
    </location>
</feature>
<dbReference type="CDD" id="cd04493">
    <property type="entry name" value="BRCA2DBD_OB1"/>
    <property type="match status" value="1"/>
</dbReference>
<feature type="compositionally biased region" description="Low complexity" evidence="1">
    <location>
        <begin position="12"/>
        <end position="27"/>
    </location>
</feature>
<evidence type="ECO:0000259" key="2">
    <source>
        <dbReference type="Pfam" id="PF09103"/>
    </source>
</evidence>
<protein>
    <recommendedName>
        <fullName evidence="7">BRCA2 OB1 domain-containing protein</fullName>
    </recommendedName>
</protein>
<feature type="compositionally biased region" description="Low complexity" evidence="1">
    <location>
        <begin position="404"/>
        <end position="415"/>
    </location>
</feature>
<evidence type="ECO:0000313" key="6">
    <source>
        <dbReference type="Proteomes" id="UP000094020"/>
    </source>
</evidence>
<feature type="compositionally biased region" description="Low complexity" evidence="1">
    <location>
        <begin position="283"/>
        <end position="292"/>
    </location>
</feature>
<evidence type="ECO:0000259" key="3">
    <source>
        <dbReference type="Pfam" id="PF09169"/>
    </source>
</evidence>
<dbReference type="SUPFAM" id="SSF81872">
    <property type="entry name" value="BRCA2 helical domain"/>
    <property type="match status" value="1"/>
</dbReference>
<dbReference type="AlphaFoldDB" id="A0A1B9HY23"/>
<reference evidence="4" key="1">
    <citation type="submission" date="2013-07" db="EMBL/GenBank/DDBJ databases">
        <title>The Genome Sequence of Cryptococcus pinus CBS10737.</title>
        <authorList>
            <consortium name="The Broad Institute Genome Sequencing Platform"/>
            <person name="Cuomo C."/>
            <person name="Litvintseva A."/>
            <person name="Chen Y."/>
            <person name="Heitman J."/>
            <person name="Sun S."/>
            <person name="Springer D."/>
            <person name="Dromer F."/>
            <person name="Young S.K."/>
            <person name="Zeng Q."/>
            <person name="Gargeya S."/>
            <person name="Fitzgerald M."/>
            <person name="Abouelleil A."/>
            <person name="Alvarado L."/>
            <person name="Berlin A.M."/>
            <person name="Chapman S.B."/>
            <person name="Dewar J."/>
            <person name="Goldberg J."/>
            <person name="Griggs A."/>
            <person name="Gujja S."/>
            <person name="Hansen M."/>
            <person name="Howarth C."/>
            <person name="Imamovic A."/>
            <person name="Larimer J."/>
            <person name="McCowan C."/>
            <person name="Murphy C."/>
            <person name="Pearson M."/>
            <person name="Priest M."/>
            <person name="Roberts A."/>
            <person name="Saif S."/>
            <person name="Shea T."/>
            <person name="Sykes S."/>
            <person name="Wortman J."/>
            <person name="Nusbaum C."/>
            <person name="Birren B."/>
        </authorList>
    </citation>
    <scope>NUCLEOTIDE SEQUENCE [LARGE SCALE GENOMIC DNA]</scope>
    <source>
        <strain evidence="4">CBS 10737</strain>
    </source>
</reference>